<name>A0A235EZ54_9RHOO</name>
<evidence type="ECO:0000256" key="1">
    <source>
        <dbReference type="SAM" id="MobiDB-lite"/>
    </source>
</evidence>
<keyword evidence="3" id="KW-1185">Reference proteome</keyword>
<comment type="caution">
    <text evidence="2">The sequence shown here is derived from an EMBL/GenBank/DDBJ whole genome shotgun (WGS) entry which is preliminary data.</text>
</comment>
<protein>
    <submittedName>
        <fullName evidence="2">Uncharacterized protein</fullName>
    </submittedName>
</protein>
<evidence type="ECO:0000313" key="3">
    <source>
        <dbReference type="Proteomes" id="UP000215181"/>
    </source>
</evidence>
<organism evidence="2 3">
    <name type="scientific">Thauera propionica</name>
    <dbReference type="NCBI Taxonomy" id="2019431"/>
    <lineage>
        <taxon>Bacteria</taxon>
        <taxon>Pseudomonadati</taxon>
        <taxon>Pseudomonadota</taxon>
        <taxon>Betaproteobacteria</taxon>
        <taxon>Rhodocyclales</taxon>
        <taxon>Zoogloeaceae</taxon>
        <taxon>Thauera</taxon>
    </lineage>
</organism>
<proteinExistence type="predicted"/>
<evidence type="ECO:0000313" key="2">
    <source>
        <dbReference type="EMBL" id="OYD54338.1"/>
    </source>
</evidence>
<feature type="compositionally biased region" description="Polar residues" evidence="1">
    <location>
        <begin position="65"/>
        <end position="75"/>
    </location>
</feature>
<accession>A0A235EZ54</accession>
<gene>
    <name evidence="2" type="ORF">CGK74_08520</name>
</gene>
<sequence>MSPEERSRRHRCVPSKAEKGADGNAIANFDTPIQPPGWILTRYSHLQDQMFRPGSPTRRAGGSKRISTSRPITARQTHRMKAEALPNRS</sequence>
<dbReference type="AlphaFoldDB" id="A0A235EZ54"/>
<dbReference type="EMBL" id="NOIH01000008">
    <property type="protein sequence ID" value="OYD54338.1"/>
    <property type="molecule type" value="Genomic_DNA"/>
</dbReference>
<dbReference type="OrthoDB" id="8527631at2"/>
<feature type="region of interest" description="Disordered" evidence="1">
    <location>
        <begin position="1"/>
        <end position="34"/>
    </location>
</feature>
<dbReference type="Proteomes" id="UP000215181">
    <property type="component" value="Unassembled WGS sequence"/>
</dbReference>
<reference evidence="2 3" key="1">
    <citation type="submission" date="2017-07" db="EMBL/GenBank/DDBJ databases">
        <title>Thauera sp. KNDSS-Mac4 genome sequence and assembly.</title>
        <authorList>
            <person name="Mayilraj S."/>
        </authorList>
    </citation>
    <scope>NUCLEOTIDE SEQUENCE [LARGE SCALE GENOMIC DNA]</scope>
    <source>
        <strain evidence="2 3">KNDSS-Mac4</strain>
    </source>
</reference>
<feature type="region of interest" description="Disordered" evidence="1">
    <location>
        <begin position="50"/>
        <end position="89"/>
    </location>
</feature>